<dbReference type="InterPro" id="IPR036179">
    <property type="entry name" value="Ig-like_dom_sf"/>
</dbReference>
<evidence type="ECO:0000256" key="5">
    <source>
        <dbReference type="ARBA" id="ARBA00023136"/>
    </source>
</evidence>
<keyword evidence="10" id="KW-1185">Reference proteome</keyword>
<protein>
    <recommendedName>
        <fullName evidence="8">Ig-like domain-containing protein</fullName>
    </recommendedName>
</protein>
<dbReference type="InterPro" id="IPR013783">
    <property type="entry name" value="Ig-like_fold"/>
</dbReference>
<evidence type="ECO:0000313" key="9">
    <source>
        <dbReference type="Ensembl" id="ENSPMEP00000015416.1"/>
    </source>
</evidence>
<dbReference type="Ensembl" id="ENSPMET00000023680.1">
    <property type="protein sequence ID" value="ENSPMEP00000015416.1"/>
    <property type="gene ID" value="ENSPMEG00000017952.1"/>
</dbReference>
<keyword evidence="5" id="KW-0472">Membrane</keyword>
<evidence type="ECO:0000256" key="7">
    <source>
        <dbReference type="ARBA" id="ARBA00023180"/>
    </source>
</evidence>
<evidence type="ECO:0000256" key="1">
    <source>
        <dbReference type="ARBA" id="ARBA00004236"/>
    </source>
</evidence>
<dbReference type="GO" id="GO:0005886">
    <property type="term" value="C:plasma membrane"/>
    <property type="evidence" value="ECO:0007669"/>
    <property type="project" value="UniProtKB-SubCell"/>
</dbReference>
<dbReference type="GO" id="GO:0002376">
    <property type="term" value="P:immune system process"/>
    <property type="evidence" value="ECO:0007669"/>
    <property type="project" value="UniProtKB-KW"/>
</dbReference>
<dbReference type="Proteomes" id="UP000261480">
    <property type="component" value="Unplaced"/>
</dbReference>
<sequence length="307" mass="35036">MLRYVSLELKGRKENQRERWRLKRVLKTVALGEPATFTCQFPGNKLSNNEVQWYKQTTGDTLALIVKLRKHADPAFGQEFSSSRMTASKNETVSRLTILRTVPEDEGMYHCATIDWAENEWQGTYLYLKATLNNSLTAADSHLPGDSVILQCSVLSNSDKMCPEDFSVFWFRARSHNSHPHIIYVDGNKNDECQKKSNLQRRCMFSKNIRASDTGKYYCAVASCGEIFLGTGAKQNQQTGMIFRIEKITAHKVIESISKKKVFFKVTDNDNENLDYAALQFSGRKSTRGTKKKQLNTEEDVYAQVKV</sequence>
<dbReference type="Gene3D" id="2.60.40.10">
    <property type="entry name" value="Immunoglobulins"/>
    <property type="match status" value="2"/>
</dbReference>
<comment type="subcellular location">
    <subcellularLocation>
        <location evidence="1">Cell membrane</location>
    </subcellularLocation>
</comment>
<dbReference type="InterPro" id="IPR003599">
    <property type="entry name" value="Ig_sub"/>
</dbReference>
<dbReference type="SMART" id="SM00406">
    <property type="entry name" value="IGv"/>
    <property type="match status" value="2"/>
</dbReference>
<evidence type="ECO:0000256" key="4">
    <source>
        <dbReference type="ARBA" id="ARBA00022859"/>
    </source>
</evidence>
<dbReference type="PROSITE" id="PS50835">
    <property type="entry name" value="IG_LIKE"/>
    <property type="match status" value="2"/>
</dbReference>
<reference evidence="9" key="2">
    <citation type="submission" date="2025-09" db="UniProtKB">
        <authorList>
            <consortium name="Ensembl"/>
        </authorList>
    </citation>
    <scope>IDENTIFICATION</scope>
</reference>
<accession>A0A3B3XK45</accession>
<evidence type="ECO:0000259" key="8">
    <source>
        <dbReference type="PROSITE" id="PS50835"/>
    </source>
</evidence>
<keyword evidence="3" id="KW-0732">Signal</keyword>
<dbReference type="SUPFAM" id="SSF48726">
    <property type="entry name" value="Immunoglobulin"/>
    <property type="match status" value="2"/>
</dbReference>
<evidence type="ECO:0000256" key="3">
    <source>
        <dbReference type="ARBA" id="ARBA00022729"/>
    </source>
</evidence>
<dbReference type="AlphaFoldDB" id="A0A3B3XK45"/>
<keyword evidence="7" id="KW-0325">Glycoprotein</keyword>
<evidence type="ECO:0000256" key="6">
    <source>
        <dbReference type="ARBA" id="ARBA00023157"/>
    </source>
</evidence>
<feature type="domain" description="Ig-like" evidence="8">
    <location>
        <begin position="145"/>
        <end position="221"/>
    </location>
</feature>
<organism evidence="9 10">
    <name type="scientific">Poecilia mexicana</name>
    <dbReference type="NCBI Taxonomy" id="48701"/>
    <lineage>
        <taxon>Eukaryota</taxon>
        <taxon>Metazoa</taxon>
        <taxon>Chordata</taxon>
        <taxon>Craniata</taxon>
        <taxon>Vertebrata</taxon>
        <taxon>Euteleostomi</taxon>
        <taxon>Actinopterygii</taxon>
        <taxon>Neopterygii</taxon>
        <taxon>Teleostei</taxon>
        <taxon>Neoteleostei</taxon>
        <taxon>Acanthomorphata</taxon>
        <taxon>Ovalentaria</taxon>
        <taxon>Atherinomorphae</taxon>
        <taxon>Cyprinodontiformes</taxon>
        <taxon>Poeciliidae</taxon>
        <taxon>Poeciliinae</taxon>
        <taxon>Poecilia</taxon>
    </lineage>
</organism>
<feature type="domain" description="Ig-like" evidence="8">
    <location>
        <begin position="32"/>
        <end position="111"/>
    </location>
</feature>
<dbReference type="InterPro" id="IPR007110">
    <property type="entry name" value="Ig-like_dom"/>
</dbReference>
<dbReference type="PANTHER" id="PTHR19433">
    <property type="entry name" value="T-CELL RECEPTOR ALPHA CHAIN V REGION-RELATED"/>
    <property type="match status" value="1"/>
</dbReference>
<evidence type="ECO:0000256" key="2">
    <source>
        <dbReference type="ARBA" id="ARBA00022475"/>
    </source>
</evidence>
<keyword evidence="6" id="KW-1015">Disulfide bond</keyword>
<reference evidence="9" key="1">
    <citation type="submission" date="2025-08" db="UniProtKB">
        <authorList>
            <consortium name="Ensembl"/>
        </authorList>
    </citation>
    <scope>IDENTIFICATION</scope>
</reference>
<evidence type="ECO:0000313" key="10">
    <source>
        <dbReference type="Proteomes" id="UP000261480"/>
    </source>
</evidence>
<name>A0A3B3XK45_9TELE</name>
<dbReference type="Pfam" id="PF07686">
    <property type="entry name" value="V-set"/>
    <property type="match status" value="1"/>
</dbReference>
<dbReference type="InterPro" id="IPR013106">
    <property type="entry name" value="Ig_V-set"/>
</dbReference>
<dbReference type="PANTHER" id="PTHR19433:SF133">
    <property type="entry name" value="IMMUNE-TYPE RECEPTOR 5 PRECURSOR-RELATED"/>
    <property type="match status" value="1"/>
</dbReference>
<dbReference type="GO" id="GO:0009617">
    <property type="term" value="P:response to bacterium"/>
    <property type="evidence" value="ECO:0007669"/>
    <property type="project" value="TreeGrafter"/>
</dbReference>
<proteinExistence type="predicted"/>
<dbReference type="SMART" id="SM00409">
    <property type="entry name" value="IG"/>
    <property type="match status" value="2"/>
</dbReference>
<dbReference type="CDD" id="cd00099">
    <property type="entry name" value="IgV"/>
    <property type="match status" value="1"/>
</dbReference>
<keyword evidence="2" id="KW-1003">Cell membrane</keyword>
<keyword evidence="4" id="KW-0391">Immunity</keyword>
<dbReference type="InterPro" id="IPR052051">
    <property type="entry name" value="TCR_complex_component"/>
</dbReference>